<comment type="subcellular location">
    <subcellularLocation>
        <location evidence="1">Cell outer membrane</location>
    </subcellularLocation>
</comment>
<dbReference type="PANTHER" id="PTHR30329:SF21">
    <property type="entry name" value="LIPOPROTEIN YIAD-RELATED"/>
    <property type="match status" value="1"/>
</dbReference>
<evidence type="ECO:0000256" key="3">
    <source>
        <dbReference type="ARBA" id="ARBA00023237"/>
    </source>
</evidence>
<evidence type="ECO:0000313" key="8">
    <source>
        <dbReference type="Proteomes" id="UP001320831"/>
    </source>
</evidence>
<dbReference type="PANTHER" id="PTHR30329">
    <property type="entry name" value="STATOR ELEMENT OF FLAGELLAR MOTOR COMPLEX"/>
    <property type="match status" value="1"/>
</dbReference>
<feature type="domain" description="OmpA-like" evidence="6">
    <location>
        <begin position="59"/>
        <end position="174"/>
    </location>
</feature>
<dbReference type="SUPFAM" id="SSF103088">
    <property type="entry name" value="OmpA-like"/>
    <property type="match status" value="1"/>
</dbReference>
<organism evidence="7 8">
    <name type="scientific">Chelativorans salis</name>
    <dbReference type="NCBI Taxonomy" id="2978478"/>
    <lineage>
        <taxon>Bacteria</taxon>
        <taxon>Pseudomonadati</taxon>
        <taxon>Pseudomonadota</taxon>
        <taxon>Alphaproteobacteria</taxon>
        <taxon>Hyphomicrobiales</taxon>
        <taxon>Phyllobacteriaceae</taxon>
        <taxon>Chelativorans</taxon>
    </lineage>
</organism>
<proteinExistence type="predicted"/>
<reference evidence="7 8" key="1">
    <citation type="submission" date="2022-09" db="EMBL/GenBank/DDBJ databases">
        <title>Chelativorans salina sp. nov., a novel slightly halophilic bacterium isolated from a saline lake sediment enrichment.</title>
        <authorList>
            <person name="Gao L."/>
            <person name="Fang B.-Z."/>
            <person name="Li W.-J."/>
        </authorList>
    </citation>
    <scope>NUCLEOTIDE SEQUENCE [LARGE SCALE GENOMIC DNA]</scope>
    <source>
        <strain evidence="7 8">EGI FJ00035</strain>
    </source>
</reference>
<dbReference type="InterPro" id="IPR050330">
    <property type="entry name" value="Bact_OuterMem_StrucFunc"/>
</dbReference>
<dbReference type="InterPro" id="IPR006665">
    <property type="entry name" value="OmpA-like"/>
</dbReference>
<sequence length="174" mass="18660">MRGSASVFLLAAALVTPNASAEPLQTSEDIVEFFANAADLGVSRGICVGTEDECNNGNDAPAQTGLDMLINFDLDSADLTSNAQTTLDEFAKALKDNRLQAHSFIVEGHTDASGADSYNDELSQKRARSVTAYLLSAGVEISRLKPVGMGETHPRADDPYDPVNRRVEMKINLQ</sequence>
<keyword evidence="8" id="KW-1185">Reference proteome</keyword>
<evidence type="ECO:0000259" key="6">
    <source>
        <dbReference type="PROSITE" id="PS51123"/>
    </source>
</evidence>
<dbReference type="CDD" id="cd07185">
    <property type="entry name" value="OmpA_C-like"/>
    <property type="match status" value="1"/>
</dbReference>
<gene>
    <name evidence="7" type="ORF">N5A92_03840</name>
</gene>
<dbReference type="Proteomes" id="UP001320831">
    <property type="component" value="Unassembled WGS sequence"/>
</dbReference>
<dbReference type="Gene3D" id="3.30.1330.60">
    <property type="entry name" value="OmpA-like domain"/>
    <property type="match status" value="1"/>
</dbReference>
<evidence type="ECO:0000256" key="1">
    <source>
        <dbReference type="ARBA" id="ARBA00004442"/>
    </source>
</evidence>
<dbReference type="InterPro" id="IPR036737">
    <property type="entry name" value="OmpA-like_sf"/>
</dbReference>
<dbReference type="PROSITE" id="PS51123">
    <property type="entry name" value="OMPA_2"/>
    <property type="match status" value="1"/>
</dbReference>
<evidence type="ECO:0000313" key="7">
    <source>
        <dbReference type="EMBL" id="MCT7374162.1"/>
    </source>
</evidence>
<evidence type="ECO:0000256" key="2">
    <source>
        <dbReference type="ARBA" id="ARBA00023136"/>
    </source>
</evidence>
<keyword evidence="3" id="KW-0998">Cell outer membrane</keyword>
<dbReference type="PRINTS" id="PR01021">
    <property type="entry name" value="OMPADOMAIN"/>
</dbReference>
<feature type="chain" id="PRO_5046821179" evidence="5">
    <location>
        <begin position="22"/>
        <end position="174"/>
    </location>
</feature>
<keyword evidence="5" id="KW-0732">Signal</keyword>
<feature type="signal peptide" evidence="5">
    <location>
        <begin position="1"/>
        <end position="21"/>
    </location>
</feature>
<dbReference type="EMBL" id="JAOCZP010000001">
    <property type="protein sequence ID" value="MCT7374162.1"/>
    <property type="molecule type" value="Genomic_DNA"/>
</dbReference>
<protein>
    <submittedName>
        <fullName evidence="7">OmpA family protein</fullName>
    </submittedName>
</protein>
<dbReference type="Pfam" id="PF00691">
    <property type="entry name" value="OmpA"/>
    <property type="match status" value="1"/>
</dbReference>
<dbReference type="InterPro" id="IPR006664">
    <property type="entry name" value="OMP_bac"/>
</dbReference>
<comment type="caution">
    <text evidence="7">The sequence shown here is derived from an EMBL/GenBank/DDBJ whole genome shotgun (WGS) entry which is preliminary data.</text>
</comment>
<evidence type="ECO:0000256" key="4">
    <source>
        <dbReference type="PROSITE-ProRule" id="PRU00473"/>
    </source>
</evidence>
<keyword evidence="2 4" id="KW-0472">Membrane</keyword>
<evidence type="ECO:0000256" key="5">
    <source>
        <dbReference type="SAM" id="SignalP"/>
    </source>
</evidence>
<accession>A0ABT2LID8</accession>
<name>A0ABT2LID8_9HYPH</name>